<sequence>MQLVIINYFFFFILGREELRTEQQRYLMYLCGKGNHSRI</sequence>
<accession>A0A0E9U835</accession>
<name>A0A0E9U835_ANGAN</name>
<evidence type="ECO:0000313" key="1">
    <source>
        <dbReference type="EMBL" id="JAH61310.1"/>
    </source>
</evidence>
<dbReference type="AlphaFoldDB" id="A0A0E9U835"/>
<reference evidence="1" key="2">
    <citation type="journal article" date="2015" name="Fish Shellfish Immunol.">
        <title>Early steps in the European eel (Anguilla anguilla)-Vibrio vulnificus interaction in the gills: Role of the RtxA13 toxin.</title>
        <authorList>
            <person name="Callol A."/>
            <person name="Pajuelo D."/>
            <person name="Ebbesson L."/>
            <person name="Teles M."/>
            <person name="MacKenzie S."/>
            <person name="Amaro C."/>
        </authorList>
    </citation>
    <scope>NUCLEOTIDE SEQUENCE</scope>
</reference>
<protein>
    <submittedName>
        <fullName evidence="1">Uncharacterized protein</fullName>
    </submittedName>
</protein>
<organism evidence="1">
    <name type="scientific">Anguilla anguilla</name>
    <name type="common">European freshwater eel</name>
    <name type="synonym">Muraena anguilla</name>
    <dbReference type="NCBI Taxonomy" id="7936"/>
    <lineage>
        <taxon>Eukaryota</taxon>
        <taxon>Metazoa</taxon>
        <taxon>Chordata</taxon>
        <taxon>Craniata</taxon>
        <taxon>Vertebrata</taxon>
        <taxon>Euteleostomi</taxon>
        <taxon>Actinopterygii</taxon>
        <taxon>Neopterygii</taxon>
        <taxon>Teleostei</taxon>
        <taxon>Anguilliformes</taxon>
        <taxon>Anguillidae</taxon>
        <taxon>Anguilla</taxon>
    </lineage>
</organism>
<dbReference type="EMBL" id="GBXM01047267">
    <property type="protein sequence ID" value="JAH61310.1"/>
    <property type="molecule type" value="Transcribed_RNA"/>
</dbReference>
<proteinExistence type="predicted"/>
<reference evidence="1" key="1">
    <citation type="submission" date="2014-11" db="EMBL/GenBank/DDBJ databases">
        <authorList>
            <person name="Amaro Gonzalez C."/>
        </authorList>
    </citation>
    <scope>NUCLEOTIDE SEQUENCE</scope>
</reference>